<dbReference type="PATRIC" id="fig|1265738.3.peg.6120"/>
<dbReference type="Pfam" id="PF15892">
    <property type="entry name" value="BNR_4"/>
    <property type="match status" value="1"/>
</dbReference>
<dbReference type="EMBL" id="ANOG01000889">
    <property type="protein sequence ID" value="EMI16939.1"/>
    <property type="molecule type" value="Genomic_DNA"/>
</dbReference>
<dbReference type="SUPFAM" id="SSF50939">
    <property type="entry name" value="Sialidases"/>
    <property type="match status" value="1"/>
</dbReference>
<comment type="caution">
    <text evidence="1">The sequence shown here is derived from an EMBL/GenBank/DDBJ whole genome shotgun (WGS) entry which is preliminary data.</text>
</comment>
<sequence>MHLIAAGWIVASVQATDLTMIQKTTVDPHALTFADGPATRFGNNVNGRTHQQQALISHRGYQYTTYVDANRRVCLGRRKLSSRNWSVVRFEDHRFLTNDSHNTAVIGICENDGTIHLAFDHHATPLNYRVSKLGVASDPAAHEWDASLFGPIMHSLGRIETADRVTYPRFISSPDGNLMFYYRGVTSGNGDGMLEKYDGNIHSWVQGMGKFIARDIGVYQFSGRSSLYRCPYMNPLTFAGKRLHVSWVWRDRFARTHPSNQHDLCYAYSDDFGVTWHNSDGIVIGKTETNPIHLNSAGLVVIPIPPDAFVSNSNAQHVFANGQVHIVMRQRDAATQTHRYHHYWCTENGKWTRQALPFSGNRPKLVGTDAGQLILIYSDEIQNQDRLLFARGVPSESGDSYEWQQLQTPVQTVLGSPLVDVQRWADEQVLSIYCQAAPPEIIQTKATQPIDGIPSALHVIDYRLP</sequence>
<dbReference type="OrthoDB" id="223410at2"/>
<evidence type="ECO:0000313" key="2">
    <source>
        <dbReference type="Proteomes" id="UP000011991"/>
    </source>
</evidence>
<dbReference type="InterPro" id="IPR036278">
    <property type="entry name" value="Sialidase_sf"/>
</dbReference>
<name>M5RSJ7_9BACT</name>
<evidence type="ECO:0000313" key="1">
    <source>
        <dbReference type="EMBL" id="EMI16939.1"/>
    </source>
</evidence>
<gene>
    <name evidence="1" type="ORF">RMSM_06140</name>
</gene>
<dbReference type="AlphaFoldDB" id="M5RSJ7"/>
<proteinExistence type="predicted"/>
<reference evidence="1 2" key="1">
    <citation type="journal article" date="2013" name="Mar. Genomics">
        <title>Expression of sulfatases in Rhodopirellula baltica and the diversity of sulfatases in the genus Rhodopirellula.</title>
        <authorList>
            <person name="Wegner C.E."/>
            <person name="Richter-Heitmann T."/>
            <person name="Klindworth A."/>
            <person name="Klockow C."/>
            <person name="Richter M."/>
            <person name="Achstetter T."/>
            <person name="Glockner F.O."/>
            <person name="Harder J."/>
        </authorList>
    </citation>
    <scope>NUCLEOTIDE SEQUENCE [LARGE SCALE GENOMIC DNA]</scope>
    <source>
        <strain evidence="1 2">SM1</strain>
    </source>
</reference>
<accession>M5RSJ7</accession>
<dbReference type="Proteomes" id="UP000011991">
    <property type="component" value="Unassembled WGS sequence"/>
</dbReference>
<organism evidence="1 2">
    <name type="scientific">Rhodopirellula maiorica SM1</name>
    <dbReference type="NCBI Taxonomy" id="1265738"/>
    <lineage>
        <taxon>Bacteria</taxon>
        <taxon>Pseudomonadati</taxon>
        <taxon>Planctomycetota</taxon>
        <taxon>Planctomycetia</taxon>
        <taxon>Pirellulales</taxon>
        <taxon>Pirellulaceae</taxon>
        <taxon>Novipirellula</taxon>
    </lineage>
</organism>
<dbReference type="Gene3D" id="2.120.10.10">
    <property type="match status" value="1"/>
</dbReference>
<keyword evidence="2" id="KW-1185">Reference proteome</keyword>
<protein>
    <recommendedName>
        <fullName evidence="3">BNR repeat-containing family member</fullName>
    </recommendedName>
</protein>
<evidence type="ECO:0008006" key="3">
    <source>
        <dbReference type="Google" id="ProtNLM"/>
    </source>
</evidence>